<dbReference type="InterPro" id="IPR001138">
    <property type="entry name" value="Zn2Cys6_DnaBD"/>
</dbReference>
<dbReference type="InterPro" id="IPR036864">
    <property type="entry name" value="Zn2-C6_fun-type_DNA-bd_sf"/>
</dbReference>
<dbReference type="EMBL" id="KK088477">
    <property type="protein sequence ID" value="EYE90048.1"/>
    <property type="molecule type" value="Genomic_DNA"/>
</dbReference>
<reference evidence="9" key="1">
    <citation type="journal article" date="2014" name="Nat. Commun.">
        <title>Genomic adaptations of the halophilic Dead Sea filamentous fungus Eurotium rubrum.</title>
        <authorList>
            <person name="Kis-Papo T."/>
            <person name="Weig A.R."/>
            <person name="Riley R."/>
            <person name="Persoh D."/>
            <person name="Salamov A."/>
            <person name="Sun H."/>
            <person name="Lipzen A."/>
            <person name="Wasser S.P."/>
            <person name="Rambold G."/>
            <person name="Grigoriev I.V."/>
            <person name="Nevo E."/>
        </authorList>
    </citation>
    <scope>NUCLEOTIDE SEQUENCE [LARGE SCALE GENOMIC DNA]</scope>
    <source>
        <strain evidence="9">CBS 135680</strain>
    </source>
</reference>
<dbReference type="SMART" id="SM00066">
    <property type="entry name" value="GAL4"/>
    <property type="match status" value="1"/>
</dbReference>
<dbReference type="GO" id="GO:0000981">
    <property type="term" value="F:DNA-binding transcription factor activity, RNA polymerase II-specific"/>
    <property type="evidence" value="ECO:0007669"/>
    <property type="project" value="InterPro"/>
</dbReference>
<dbReference type="OrthoDB" id="3548654at2759"/>
<dbReference type="PROSITE" id="PS50048">
    <property type="entry name" value="ZN2_CY6_FUNGAL_2"/>
    <property type="match status" value="1"/>
</dbReference>
<dbReference type="GO" id="GO:0005634">
    <property type="term" value="C:nucleus"/>
    <property type="evidence" value="ECO:0007669"/>
    <property type="project" value="UniProtKB-SubCell"/>
</dbReference>
<evidence type="ECO:0000256" key="2">
    <source>
        <dbReference type="ARBA" id="ARBA00022723"/>
    </source>
</evidence>
<dbReference type="PANTHER" id="PTHR47540">
    <property type="entry name" value="THIAMINE REPRESSIBLE GENES REGULATORY PROTEIN THI5"/>
    <property type="match status" value="1"/>
</dbReference>
<dbReference type="InterPro" id="IPR007219">
    <property type="entry name" value="XnlR_reg_dom"/>
</dbReference>
<dbReference type="AlphaFoldDB" id="A0A017RZ79"/>
<keyword evidence="6" id="KW-0539">Nucleus</keyword>
<dbReference type="RefSeq" id="XP_040633738.1">
    <property type="nucleotide sequence ID" value="XM_040785973.1"/>
</dbReference>
<comment type="subcellular location">
    <subcellularLocation>
        <location evidence="1">Nucleus</location>
    </subcellularLocation>
</comment>
<dbReference type="HOGENOM" id="CLU_006926_3_1_1"/>
<evidence type="ECO:0000256" key="6">
    <source>
        <dbReference type="ARBA" id="ARBA00023242"/>
    </source>
</evidence>
<evidence type="ECO:0000256" key="3">
    <source>
        <dbReference type="ARBA" id="ARBA00023015"/>
    </source>
</evidence>
<feature type="domain" description="Zn(2)-C6 fungal-type" evidence="7">
    <location>
        <begin position="16"/>
        <end position="45"/>
    </location>
</feature>
<dbReference type="CDD" id="cd00067">
    <property type="entry name" value="GAL4"/>
    <property type="match status" value="1"/>
</dbReference>
<evidence type="ECO:0000256" key="4">
    <source>
        <dbReference type="ARBA" id="ARBA00023125"/>
    </source>
</evidence>
<dbReference type="GO" id="GO:0043565">
    <property type="term" value="F:sequence-specific DNA binding"/>
    <property type="evidence" value="ECO:0007669"/>
    <property type="project" value="TreeGrafter"/>
</dbReference>
<dbReference type="InterPro" id="IPR051711">
    <property type="entry name" value="Stress_Response_Reg"/>
</dbReference>
<evidence type="ECO:0000256" key="1">
    <source>
        <dbReference type="ARBA" id="ARBA00004123"/>
    </source>
</evidence>
<keyword evidence="9" id="KW-1185">Reference proteome</keyword>
<dbReference type="SMART" id="SM00906">
    <property type="entry name" value="Fungal_trans"/>
    <property type="match status" value="1"/>
</dbReference>
<sequence>MNLSPESRVKKRSSNACQRCRRHKIKCSGSQPCDTCRKRKLNCVIDDRAQKVLVTRGYIEDLQRKVALLERSQELPSPQTFSDDLDRPASRTSTKPLFHLLRSLIVKGDTTGPFEGTEWEQAENDSEMTNPLSTGPSTFMSTGFGRIFYLGTSSNWSFARKVLGMIHEHLYDSPLPTDRRHFDETAYELGWDGLRTSISSEVPMIPTLDFSIYLLNAVKFHVGQLFHVFDEPSFMEGFYAYHENPVHQTTVDPLWYIQYLLLLAFGKAFSVQRGPNRWPAGCELFVKALQLLPDLTHLYQYPMIATEILCCVALYLQSLDFRSSAYGFIGQAVRLSLASGMHTNMPIDHLGGEALQRRRRIWWTVYILDRQMTSLMGLPQSIEDNQIYHELPLFPESPHKVTALSMQIKMCQIIADVNRTVYGVDGRLNRKFLSSTKTALGNTANLDTRLQESHRLEIDESSPNGVSRLSAHLHLLYHQCIVLATRPLLFCFLKMRLQSFDPNAKPFTSSAIVCKLLQVCVESAKQMLSILVILQKQSLLDSFLPFDLESTFVSALVLLLAPFVDPYLLDDSQPWLHKAYDILDEMIYRGNQIAAFRRSDLEQLHDLLRESSGLCDRREEMISHMSLLYSEESHIGDANDLTTADIMAVAESIGSMDVDWMAHAVTENCIW</sequence>
<dbReference type="GeneID" id="63701097"/>
<dbReference type="Gene3D" id="4.10.240.10">
    <property type="entry name" value="Zn(2)-C6 fungal-type DNA-binding domain"/>
    <property type="match status" value="1"/>
</dbReference>
<dbReference type="PROSITE" id="PS00463">
    <property type="entry name" value="ZN2_CY6_FUNGAL_1"/>
    <property type="match status" value="1"/>
</dbReference>
<dbReference type="PANTHER" id="PTHR47540:SF6">
    <property type="entry name" value="ZN(II)2CYS6 TRANSCRIPTION FACTOR (EUROFUNG)"/>
    <property type="match status" value="1"/>
</dbReference>
<dbReference type="Proteomes" id="UP000019804">
    <property type="component" value="Unassembled WGS sequence"/>
</dbReference>
<keyword evidence="3" id="KW-0805">Transcription regulation</keyword>
<evidence type="ECO:0000259" key="7">
    <source>
        <dbReference type="PROSITE" id="PS50048"/>
    </source>
</evidence>
<name>A0A017RZ79_ASPRC</name>
<evidence type="ECO:0000256" key="5">
    <source>
        <dbReference type="ARBA" id="ARBA00023163"/>
    </source>
</evidence>
<proteinExistence type="predicted"/>
<dbReference type="STRING" id="1388766.A0A017RZ79"/>
<dbReference type="SUPFAM" id="SSF57701">
    <property type="entry name" value="Zn2/Cys6 DNA-binding domain"/>
    <property type="match status" value="1"/>
</dbReference>
<organism evidence="8 9">
    <name type="scientific">Aspergillus ruber (strain CBS 135680)</name>
    <dbReference type="NCBI Taxonomy" id="1388766"/>
    <lineage>
        <taxon>Eukaryota</taxon>
        <taxon>Fungi</taxon>
        <taxon>Dikarya</taxon>
        <taxon>Ascomycota</taxon>
        <taxon>Pezizomycotina</taxon>
        <taxon>Eurotiomycetes</taxon>
        <taxon>Eurotiomycetidae</taxon>
        <taxon>Eurotiales</taxon>
        <taxon>Aspergillaceae</taxon>
        <taxon>Aspergillus</taxon>
        <taxon>Aspergillus subgen. Aspergillus</taxon>
    </lineage>
</organism>
<evidence type="ECO:0000313" key="9">
    <source>
        <dbReference type="Proteomes" id="UP000019804"/>
    </source>
</evidence>
<keyword evidence="4" id="KW-0238">DNA-binding</keyword>
<dbReference type="GO" id="GO:0006351">
    <property type="term" value="P:DNA-templated transcription"/>
    <property type="evidence" value="ECO:0007669"/>
    <property type="project" value="InterPro"/>
</dbReference>
<dbReference type="GO" id="GO:0045944">
    <property type="term" value="P:positive regulation of transcription by RNA polymerase II"/>
    <property type="evidence" value="ECO:0007669"/>
    <property type="project" value="TreeGrafter"/>
</dbReference>
<protein>
    <submittedName>
        <fullName evidence="8">Zn(II)2Cys6 transcription factor</fullName>
    </submittedName>
</protein>
<dbReference type="GO" id="GO:0008270">
    <property type="term" value="F:zinc ion binding"/>
    <property type="evidence" value="ECO:0007669"/>
    <property type="project" value="InterPro"/>
</dbReference>
<gene>
    <name evidence="8" type="ORF">EURHEDRAFT_511410</name>
</gene>
<keyword evidence="2" id="KW-0479">Metal-binding</keyword>
<evidence type="ECO:0000313" key="8">
    <source>
        <dbReference type="EMBL" id="EYE90048.1"/>
    </source>
</evidence>
<keyword evidence="5" id="KW-0804">Transcription</keyword>
<dbReference type="Pfam" id="PF00172">
    <property type="entry name" value="Zn_clus"/>
    <property type="match status" value="1"/>
</dbReference>
<dbReference type="Pfam" id="PF04082">
    <property type="entry name" value="Fungal_trans"/>
    <property type="match status" value="1"/>
</dbReference>
<accession>A0A017RZ79</accession>
<dbReference type="CDD" id="cd12148">
    <property type="entry name" value="fungal_TF_MHR"/>
    <property type="match status" value="1"/>
</dbReference>